<feature type="transmembrane region" description="Helical" evidence="8">
    <location>
        <begin position="712"/>
        <end position="734"/>
    </location>
</feature>
<feature type="transmembrane region" description="Helical" evidence="8">
    <location>
        <begin position="168"/>
        <end position="189"/>
    </location>
</feature>
<keyword evidence="11" id="KW-1185">Reference proteome</keyword>
<dbReference type="PROSITE" id="PS50850">
    <property type="entry name" value="MFS"/>
    <property type="match status" value="1"/>
</dbReference>
<evidence type="ECO:0000256" key="5">
    <source>
        <dbReference type="ARBA" id="ARBA00022989"/>
    </source>
</evidence>
<dbReference type="InterPro" id="IPR005829">
    <property type="entry name" value="Sugar_transporter_CS"/>
</dbReference>
<dbReference type="InterPro" id="IPR020846">
    <property type="entry name" value="MFS_dom"/>
</dbReference>
<dbReference type="NCBIfam" id="TIGR00879">
    <property type="entry name" value="SP"/>
    <property type="match status" value="1"/>
</dbReference>
<accession>A0A1V6YUR7</accession>
<feature type="compositionally biased region" description="Polar residues" evidence="7">
    <location>
        <begin position="1"/>
        <end position="24"/>
    </location>
</feature>
<feature type="transmembrane region" description="Helical" evidence="8">
    <location>
        <begin position="109"/>
        <end position="125"/>
    </location>
</feature>
<feature type="transmembrane region" description="Helical" evidence="8">
    <location>
        <begin position="532"/>
        <end position="551"/>
    </location>
</feature>
<dbReference type="GO" id="GO:0012505">
    <property type="term" value="C:endomembrane system"/>
    <property type="evidence" value="ECO:0007669"/>
    <property type="project" value="UniProtKB-SubCell"/>
</dbReference>
<dbReference type="InterPro" id="IPR051788">
    <property type="entry name" value="MFS_Transporter"/>
</dbReference>
<protein>
    <recommendedName>
        <fullName evidence="9">Major facilitator superfamily (MFS) profile domain-containing protein</fullName>
    </recommendedName>
</protein>
<evidence type="ECO:0000256" key="2">
    <source>
        <dbReference type="ARBA" id="ARBA00010992"/>
    </source>
</evidence>
<feature type="transmembrane region" description="Helical" evidence="8">
    <location>
        <begin position="501"/>
        <end position="520"/>
    </location>
</feature>
<dbReference type="GO" id="GO:0022857">
    <property type="term" value="F:transmembrane transporter activity"/>
    <property type="evidence" value="ECO:0007669"/>
    <property type="project" value="InterPro"/>
</dbReference>
<feature type="transmembrane region" description="Helical" evidence="8">
    <location>
        <begin position="589"/>
        <end position="609"/>
    </location>
</feature>
<dbReference type="FunFam" id="1.20.1250.20:FF:000134">
    <property type="entry name" value="MFS sugar transporter protein"/>
    <property type="match status" value="1"/>
</dbReference>
<reference evidence="11" key="1">
    <citation type="journal article" date="2017" name="Nat. Microbiol.">
        <title>Global analysis of biosynthetic gene clusters reveals vast potential of secondary metabolite production in Penicillium species.</title>
        <authorList>
            <person name="Nielsen J.C."/>
            <person name="Grijseels S."/>
            <person name="Prigent S."/>
            <person name="Ji B."/>
            <person name="Dainat J."/>
            <person name="Nielsen K.F."/>
            <person name="Frisvad J.C."/>
            <person name="Workman M."/>
            <person name="Nielsen J."/>
        </authorList>
    </citation>
    <scope>NUCLEOTIDE SEQUENCE [LARGE SCALE GENOMIC DNA]</scope>
    <source>
        <strain evidence="11">IBT 13039</strain>
    </source>
</reference>
<feature type="transmembrane region" description="Helical" evidence="8">
    <location>
        <begin position="75"/>
        <end position="97"/>
    </location>
</feature>
<dbReference type="EMBL" id="MOOB01000010">
    <property type="protein sequence ID" value="OQE91153.1"/>
    <property type="molecule type" value="Genomic_DNA"/>
</dbReference>
<gene>
    <name evidence="10" type="ORF">PENNAL_c0010G07198</name>
</gene>
<dbReference type="InterPro" id="IPR036259">
    <property type="entry name" value="MFS_trans_sf"/>
</dbReference>
<dbReference type="FunFam" id="1.20.1250.20:FF:000308">
    <property type="entry name" value="MFS efflux transporter"/>
    <property type="match status" value="1"/>
</dbReference>
<feature type="transmembrane region" description="Helical" evidence="8">
    <location>
        <begin position="848"/>
        <end position="866"/>
    </location>
</feature>
<feature type="transmembrane region" description="Helical" evidence="8">
    <location>
        <begin position="878"/>
        <end position="897"/>
    </location>
</feature>
<dbReference type="AlphaFoldDB" id="A0A1V6YUR7"/>
<keyword evidence="5 8" id="KW-1133">Transmembrane helix</keyword>
<comment type="subcellular location">
    <subcellularLocation>
        <location evidence="1">Endomembrane system</location>
        <topology evidence="1">Multi-pass membrane protein</topology>
    </subcellularLocation>
</comment>
<dbReference type="SUPFAM" id="SSF103473">
    <property type="entry name" value="MFS general substrate transporter"/>
    <property type="match status" value="2"/>
</dbReference>
<keyword evidence="6 8" id="KW-0472">Membrane</keyword>
<comment type="caution">
    <text evidence="10">The sequence shown here is derived from an EMBL/GenBank/DDBJ whole genome shotgun (WGS) entry which is preliminary data.</text>
</comment>
<feature type="domain" description="Major facilitator superfamily (MFS) profile" evidence="9">
    <location>
        <begin position="464"/>
        <end position="901"/>
    </location>
</feature>
<feature type="transmembrane region" description="Helical" evidence="8">
    <location>
        <begin position="754"/>
        <end position="772"/>
    </location>
</feature>
<feature type="transmembrane region" description="Helical" evidence="8">
    <location>
        <begin position="254"/>
        <end position="277"/>
    </location>
</feature>
<dbReference type="Proteomes" id="UP000191691">
    <property type="component" value="Unassembled WGS sequence"/>
</dbReference>
<feature type="transmembrane region" description="Helical" evidence="8">
    <location>
        <begin position="297"/>
        <end position="317"/>
    </location>
</feature>
<evidence type="ECO:0000256" key="4">
    <source>
        <dbReference type="ARBA" id="ARBA00022692"/>
    </source>
</evidence>
<feature type="transmembrane region" description="Helical" evidence="8">
    <location>
        <begin position="324"/>
        <end position="343"/>
    </location>
</feature>
<feature type="transmembrane region" description="Helical" evidence="8">
    <location>
        <begin position="375"/>
        <end position="397"/>
    </location>
</feature>
<evidence type="ECO:0000259" key="9">
    <source>
        <dbReference type="PROSITE" id="PS50850"/>
    </source>
</evidence>
<evidence type="ECO:0000256" key="7">
    <source>
        <dbReference type="SAM" id="MobiDB-lite"/>
    </source>
</evidence>
<name>A0A1V6YUR7_PENNA</name>
<keyword evidence="3" id="KW-0813">Transport</keyword>
<feature type="region of interest" description="Disordered" evidence="7">
    <location>
        <begin position="1"/>
        <end position="35"/>
    </location>
</feature>
<evidence type="ECO:0000313" key="10">
    <source>
        <dbReference type="EMBL" id="OQE91153.1"/>
    </source>
</evidence>
<keyword evidence="4 8" id="KW-0812">Transmembrane</keyword>
<proteinExistence type="inferred from homology"/>
<feature type="transmembrane region" description="Helical" evidence="8">
    <location>
        <begin position="195"/>
        <end position="218"/>
    </location>
</feature>
<evidence type="ECO:0000256" key="3">
    <source>
        <dbReference type="ARBA" id="ARBA00022448"/>
    </source>
</evidence>
<evidence type="ECO:0000313" key="11">
    <source>
        <dbReference type="Proteomes" id="UP000191691"/>
    </source>
</evidence>
<evidence type="ECO:0000256" key="6">
    <source>
        <dbReference type="ARBA" id="ARBA00023136"/>
    </source>
</evidence>
<dbReference type="OMA" id="ICHLIAY"/>
<dbReference type="PANTHER" id="PTHR23514:SF3">
    <property type="entry name" value="BYPASS OF STOP CODON PROTEIN 6"/>
    <property type="match status" value="1"/>
</dbReference>
<dbReference type="Pfam" id="PF00083">
    <property type="entry name" value="Sugar_tr"/>
    <property type="match status" value="1"/>
</dbReference>
<dbReference type="Gene3D" id="1.20.1250.20">
    <property type="entry name" value="MFS general substrate transporter like domains"/>
    <property type="match status" value="3"/>
</dbReference>
<feature type="transmembrane region" description="Helical" evidence="8">
    <location>
        <begin position="779"/>
        <end position="801"/>
    </location>
</feature>
<dbReference type="InterPro" id="IPR005828">
    <property type="entry name" value="MFS_sugar_transport-like"/>
</dbReference>
<feature type="transmembrane region" description="Helical" evidence="8">
    <location>
        <begin position="557"/>
        <end position="577"/>
    </location>
</feature>
<comment type="similarity">
    <text evidence="2">Belongs to the major facilitator superfamily. Sugar transporter (TC 2.A.1.1) family.</text>
</comment>
<dbReference type="PROSITE" id="PS00216">
    <property type="entry name" value="SUGAR_TRANSPORT_1"/>
    <property type="match status" value="1"/>
</dbReference>
<dbReference type="PANTHER" id="PTHR23514">
    <property type="entry name" value="BYPASS OF STOP CODON PROTEIN 6"/>
    <property type="match status" value="1"/>
</dbReference>
<sequence>MSSGVQDSPQPSIYESPSLQDENQSSSPSESSCQIANEQWNHPRSNIAKTLATFWSFLIMGANDSAYGLETYYNLSYTVVSLVFLSPALGYVTAALVNERAHCAIGRRGVAFVSSICHLIAYILNCVHPPYPVLVVSFMFAGLGNGLADSAWNAWIGNLDNANQLLGLLHGFYGVGAVISPLIASLLVADAGLPWYYFYYIMIGGAAIEVLVCVACFWDSTGTSFLLAKEQQPGDTSEQAGLRKVLTTMPSARITWVCSIFLLGYVGVEVALGGWIVTFMKEVRHAAPFPSSMTSTGFWLGITVGRVILGFVTPLIGEKLAISAYISLEIAFCLILYLVPNFYAGAVAISLQGFFLGPLFPAVVVVTTKLLPKHLHVSAIGFAAAFGGCGAAVLPFINQITGPDNPRQEGFAEASRALSEYGKHVRPSDCVSAAVAVRTDGKGKGKRKASTSGKAGLVMGSLIRQGKILAPICTFGYDISLMNSLQSLPQWQTFMNHPKGIKLGFINALQSIGSIIFLPIQAWSANRFGRKPTILAGYIFIVIGVGLQAAAPNANAFIYSRLLVGIASAWFQCAVILVTEIAYPSHRSLVTAIYMCQYYVGSLLSAWVSFGMRNVQSSWSWRVPVLMQIALPLLALPGTLCVPDSPRWLISCGRLEEAKRILVRFHAGGDEGSGLVASEMEEISRGLVAERKARREVRWIDCVKTRGNRYRLFLSVSLGVFAQWNGGGVVSYYLTLILDTIGVTSSTDQTLINGFLQLWNLIMSVVGACLVDRAGRRPLFIASTVIMLISYIFITALSGSFTTTGTSAVGTAVIPFLFIYYAGYDIAFTPLLLAYPAEIWTTSLRAKGVAISTISNYMALIFNQLINPIAFERISWKYYFVFMGVLLVVLVVVWKTYPETRGRSLEDIAFIFDGEDARATGIDGNATTEQRCTARNEHREL</sequence>
<dbReference type="InterPro" id="IPR011701">
    <property type="entry name" value="MFS"/>
</dbReference>
<dbReference type="Pfam" id="PF07690">
    <property type="entry name" value="MFS_1"/>
    <property type="match status" value="1"/>
</dbReference>
<feature type="transmembrane region" description="Helical" evidence="8">
    <location>
        <begin position="349"/>
        <end position="368"/>
    </location>
</feature>
<evidence type="ECO:0000256" key="1">
    <source>
        <dbReference type="ARBA" id="ARBA00004127"/>
    </source>
</evidence>
<organism evidence="10 11">
    <name type="scientific">Penicillium nalgiovense</name>
    <dbReference type="NCBI Taxonomy" id="60175"/>
    <lineage>
        <taxon>Eukaryota</taxon>
        <taxon>Fungi</taxon>
        <taxon>Dikarya</taxon>
        <taxon>Ascomycota</taxon>
        <taxon>Pezizomycotina</taxon>
        <taxon>Eurotiomycetes</taxon>
        <taxon>Eurotiomycetidae</taxon>
        <taxon>Eurotiales</taxon>
        <taxon>Aspergillaceae</taxon>
        <taxon>Penicillium</taxon>
    </lineage>
</organism>
<dbReference type="GO" id="GO:0016020">
    <property type="term" value="C:membrane"/>
    <property type="evidence" value="ECO:0007669"/>
    <property type="project" value="InterPro"/>
</dbReference>
<feature type="transmembrane region" description="Helical" evidence="8">
    <location>
        <begin position="813"/>
        <end position="836"/>
    </location>
</feature>
<dbReference type="InterPro" id="IPR003663">
    <property type="entry name" value="Sugar/inositol_transpt"/>
</dbReference>
<evidence type="ECO:0000256" key="8">
    <source>
        <dbReference type="SAM" id="Phobius"/>
    </source>
</evidence>